<feature type="compositionally biased region" description="Basic and acidic residues" evidence="1">
    <location>
        <begin position="205"/>
        <end position="219"/>
    </location>
</feature>
<feature type="compositionally biased region" description="Basic and acidic residues" evidence="1">
    <location>
        <begin position="281"/>
        <end position="291"/>
    </location>
</feature>
<feature type="region of interest" description="Disordered" evidence="1">
    <location>
        <begin position="41"/>
        <end position="123"/>
    </location>
</feature>
<protein>
    <recommendedName>
        <fullName evidence="2">BZIP domain-containing protein</fullName>
    </recommendedName>
</protein>
<comment type="caution">
    <text evidence="3">The sequence shown here is derived from an EMBL/GenBank/DDBJ whole genome shotgun (WGS) entry which is preliminary data.</text>
</comment>
<evidence type="ECO:0000259" key="2">
    <source>
        <dbReference type="PROSITE" id="PS00036"/>
    </source>
</evidence>
<dbReference type="GO" id="GO:0003700">
    <property type="term" value="F:DNA-binding transcription factor activity"/>
    <property type="evidence" value="ECO:0007669"/>
    <property type="project" value="InterPro"/>
</dbReference>
<feature type="domain" description="BZIP" evidence="2">
    <location>
        <begin position="234"/>
        <end position="247"/>
    </location>
</feature>
<keyword evidence="4" id="KW-1185">Reference proteome</keyword>
<accession>A0AAV1IMF1</accession>
<dbReference type="InterPro" id="IPR004827">
    <property type="entry name" value="bZIP"/>
</dbReference>
<evidence type="ECO:0000313" key="4">
    <source>
        <dbReference type="Proteomes" id="UP001314263"/>
    </source>
</evidence>
<reference evidence="3 4" key="1">
    <citation type="submission" date="2023-10" db="EMBL/GenBank/DDBJ databases">
        <authorList>
            <person name="Maclean D."/>
            <person name="Macfadyen A."/>
        </authorList>
    </citation>
    <scope>NUCLEOTIDE SEQUENCE [LARGE SCALE GENOMIC DNA]</scope>
</reference>
<name>A0AAV1IMF1_9CHLO</name>
<dbReference type="AlphaFoldDB" id="A0AAV1IMF1"/>
<feature type="compositionally biased region" description="Low complexity" evidence="1">
    <location>
        <begin position="46"/>
        <end position="87"/>
    </location>
</feature>
<organism evidence="3 4">
    <name type="scientific">Coccomyxa viridis</name>
    <dbReference type="NCBI Taxonomy" id="1274662"/>
    <lineage>
        <taxon>Eukaryota</taxon>
        <taxon>Viridiplantae</taxon>
        <taxon>Chlorophyta</taxon>
        <taxon>core chlorophytes</taxon>
        <taxon>Trebouxiophyceae</taxon>
        <taxon>Trebouxiophyceae incertae sedis</taxon>
        <taxon>Coccomyxaceae</taxon>
        <taxon>Coccomyxa</taxon>
    </lineage>
</organism>
<evidence type="ECO:0000256" key="1">
    <source>
        <dbReference type="SAM" id="MobiDB-lite"/>
    </source>
</evidence>
<feature type="region of interest" description="Disordered" evidence="1">
    <location>
        <begin position="281"/>
        <end position="308"/>
    </location>
</feature>
<dbReference type="PROSITE" id="PS00036">
    <property type="entry name" value="BZIP_BASIC"/>
    <property type="match status" value="1"/>
</dbReference>
<feature type="compositionally biased region" description="Polar residues" evidence="1">
    <location>
        <begin position="292"/>
        <end position="304"/>
    </location>
</feature>
<feature type="region of interest" description="Disordered" evidence="1">
    <location>
        <begin position="1"/>
        <end position="21"/>
    </location>
</feature>
<dbReference type="EMBL" id="CAUYUE010000017">
    <property type="protein sequence ID" value="CAK0787645.1"/>
    <property type="molecule type" value="Genomic_DNA"/>
</dbReference>
<dbReference type="Proteomes" id="UP001314263">
    <property type="component" value="Unassembled WGS sequence"/>
</dbReference>
<gene>
    <name evidence="3" type="ORF">CVIRNUC_010867</name>
</gene>
<feature type="compositionally biased region" description="Polar residues" evidence="1">
    <location>
        <begin position="112"/>
        <end position="122"/>
    </location>
</feature>
<dbReference type="Gene3D" id="1.20.5.170">
    <property type="match status" value="1"/>
</dbReference>
<feature type="region of interest" description="Disordered" evidence="1">
    <location>
        <begin position="179"/>
        <end position="233"/>
    </location>
</feature>
<dbReference type="CDD" id="cd14688">
    <property type="entry name" value="bZIP_YAP"/>
    <property type="match status" value="1"/>
</dbReference>
<proteinExistence type="predicted"/>
<evidence type="ECO:0000313" key="3">
    <source>
        <dbReference type="EMBL" id="CAK0787645.1"/>
    </source>
</evidence>
<sequence>MMHTATAHKSESSQFGLPDHLPFRNEDADLFSFLDGLGTDQGNQGAGTSRSARATSLASLPSWTPPQQGGKTGPGLPSISSGGSAAPDSQLSRLPLPDVPLGSLPLGEDSSFMHSLSSSTQPLYPYQQMPQHLQPPAAVMTSPRAGTPTLDVPSMPMWSQGNVGPMMHNDDLGGFVPVPPGPLPHSQQPHIHPGLSSPPGSGGYEDWKEGRDSHDEHHSNRMGSHSVPKADAWREKNRLAQKAFRQRQKEKQKLSERQIEELSGRVSALELEKQELQRALEAAKHAHEVHRQNSSGSNPGSSEATSRDADEVVLQLKLGEPEVQYTLTRGDVRHLTLKSMASIWKVLVEKIGVCLPEAGRDPQGRLAKRVAELANEARSMMWAMVGNNVAVLGAFLHCNLEDVNGPARVDAEHPKIFSSILERVQLSEEQLAALLQLRRTLMAHIGALLAEREQIGTRIRSIEDVEDTRDGATMHLQELSALIDQVRANIEAIHVCKSWHMAHAWREIFQPIQAARFVFFSYPYGTDMLSLITCAAKQAGEPSTHDLLRMSNVSPQEIAKWKAPNAIAMVP</sequence>